<evidence type="ECO:0000313" key="1">
    <source>
        <dbReference type="EMBL" id="MDL0089022.1"/>
    </source>
</evidence>
<sequence length="78" mass="9160">MHLKSLILRFYDTLKYLPLHILKRYLDEFCPKILFLALFIKAVNFSTISTTLSSDAKNTLKIALEKFNELNEILNQQI</sequence>
<comment type="caution">
    <text evidence="1">The sequence shown here is derived from an EMBL/GenBank/DDBJ whole genome shotgun (WGS) entry which is preliminary data.</text>
</comment>
<reference evidence="1" key="2">
    <citation type="journal article" date="2023" name="Microorganisms">
        <title>Isolation and Genomic Characteristics of Cat-Borne Campylobacter felis sp. nov. and Sheep-Borne Campylobacter ovis sp. nov.</title>
        <authorList>
            <person name="Wang H."/>
            <person name="Li Y."/>
            <person name="Gu Y."/>
            <person name="Zhou G."/>
            <person name="Chen X."/>
            <person name="Zhang X."/>
            <person name="Shao Z."/>
            <person name="Zhang J."/>
            <person name="Zhang M."/>
        </authorList>
    </citation>
    <scope>NUCLEOTIDE SEQUENCE</scope>
    <source>
        <strain evidence="1">PS10</strain>
    </source>
</reference>
<organism evidence="1 2">
    <name type="scientific">Campylobacter gastrosuis</name>
    <dbReference type="NCBI Taxonomy" id="2974576"/>
    <lineage>
        <taxon>Bacteria</taxon>
        <taxon>Pseudomonadati</taxon>
        <taxon>Campylobacterota</taxon>
        <taxon>Epsilonproteobacteria</taxon>
        <taxon>Campylobacterales</taxon>
        <taxon>Campylobacteraceae</taxon>
        <taxon>Campylobacter</taxon>
    </lineage>
</organism>
<proteinExistence type="predicted"/>
<reference evidence="1" key="1">
    <citation type="submission" date="2022-08" db="EMBL/GenBank/DDBJ databases">
        <authorList>
            <person name="Wang H."/>
        </authorList>
    </citation>
    <scope>NUCLEOTIDE SEQUENCE</scope>
    <source>
        <strain evidence="1">PS10</strain>
    </source>
</reference>
<protein>
    <submittedName>
        <fullName evidence="1">Uncharacterized protein</fullName>
    </submittedName>
</protein>
<evidence type="ECO:0000313" key="2">
    <source>
        <dbReference type="Proteomes" id="UP001173801"/>
    </source>
</evidence>
<keyword evidence="2" id="KW-1185">Reference proteome</keyword>
<name>A0ABT7HQ24_9BACT</name>
<gene>
    <name evidence="1" type="ORF">NYG85_06495</name>
</gene>
<dbReference type="Proteomes" id="UP001173801">
    <property type="component" value="Unassembled WGS sequence"/>
</dbReference>
<dbReference type="EMBL" id="JANURM010000006">
    <property type="protein sequence ID" value="MDL0089022.1"/>
    <property type="molecule type" value="Genomic_DNA"/>
</dbReference>
<accession>A0ABT7HQ24</accession>